<reference evidence="7 8" key="1">
    <citation type="submission" date="2017-08" db="EMBL/GenBank/DDBJ databases">
        <title>The complete genome sequence of Nocardiopsis gilva YIM 90087.</title>
        <authorList>
            <person name="Yin M."/>
            <person name="Tang S."/>
        </authorList>
    </citation>
    <scope>NUCLEOTIDE SEQUENCE [LARGE SCALE GENOMIC DNA]</scope>
    <source>
        <strain evidence="7 8">YIM 90087</strain>
    </source>
</reference>
<evidence type="ECO:0000259" key="6">
    <source>
        <dbReference type="PROSITE" id="PS50893"/>
    </source>
</evidence>
<dbReference type="InterPro" id="IPR017871">
    <property type="entry name" value="ABC_transporter-like_CS"/>
</dbReference>
<gene>
    <name evidence="7" type="ORF">CDO52_09420</name>
</gene>
<evidence type="ECO:0000313" key="8">
    <source>
        <dbReference type="Proteomes" id="UP000215005"/>
    </source>
</evidence>
<dbReference type="Gene3D" id="3.40.50.300">
    <property type="entry name" value="P-loop containing nucleotide triphosphate hydrolases"/>
    <property type="match status" value="2"/>
</dbReference>
<dbReference type="GO" id="GO:0055085">
    <property type="term" value="P:transmembrane transport"/>
    <property type="evidence" value="ECO:0007669"/>
    <property type="project" value="UniProtKB-ARBA"/>
</dbReference>
<dbReference type="OrthoDB" id="2986442at2"/>
<feature type="domain" description="ABC transporter" evidence="6">
    <location>
        <begin position="25"/>
        <end position="272"/>
    </location>
</feature>
<keyword evidence="4 7" id="KW-0067">ATP-binding</keyword>
<dbReference type="Proteomes" id="UP000215005">
    <property type="component" value="Chromosome"/>
</dbReference>
<accession>A0A223S4L9</accession>
<evidence type="ECO:0000256" key="1">
    <source>
        <dbReference type="ARBA" id="ARBA00005417"/>
    </source>
</evidence>
<feature type="compositionally biased region" description="Polar residues" evidence="5">
    <location>
        <begin position="1"/>
        <end position="16"/>
    </location>
</feature>
<dbReference type="KEGG" id="ngv:CDO52_09420"/>
<evidence type="ECO:0000256" key="5">
    <source>
        <dbReference type="SAM" id="MobiDB-lite"/>
    </source>
</evidence>
<keyword evidence="8" id="KW-1185">Reference proteome</keyword>
<name>A0A223S4L9_9ACTN</name>
<evidence type="ECO:0000256" key="4">
    <source>
        <dbReference type="ARBA" id="ARBA00022840"/>
    </source>
</evidence>
<protein>
    <submittedName>
        <fullName evidence="7">ABC transporter ATP-binding protein</fullName>
    </submittedName>
</protein>
<dbReference type="PROSITE" id="PS00211">
    <property type="entry name" value="ABC_TRANSPORTER_1"/>
    <property type="match status" value="2"/>
</dbReference>
<dbReference type="SUPFAM" id="SSF52540">
    <property type="entry name" value="P-loop containing nucleoside triphosphate hydrolases"/>
    <property type="match status" value="2"/>
</dbReference>
<keyword evidence="2" id="KW-0813">Transport</keyword>
<dbReference type="InterPro" id="IPR027417">
    <property type="entry name" value="P-loop_NTPase"/>
</dbReference>
<dbReference type="Pfam" id="PF00005">
    <property type="entry name" value="ABC_tran"/>
    <property type="match status" value="2"/>
</dbReference>
<feature type="region of interest" description="Disordered" evidence="5">
    <location>
        <begin position="1"/>
        <end position="21"/>
    </location>
</feature>
<organism evidence="7 8">
    <name type="scientific">Nocardiopsis gilva YIM 90087</name>
    <dbReference type="NCBI Taxonomy" id="1235441"/>
    <lineage>
        <taxon>Bacteria</taxon>
        <taxon>Bacillati</taxon>
        <taxon>Actinomycetota</taxon>
        <taxon>Actinomycetes</taxon>
        <taxon>Streptosporangiales</taxon>
        <taxon>Nocardiopsidaceae</taxon>
        <taxon>Nocardiopsis</taxon>
    </lineage>
</organism>
<dbReference type="InterPro" id="IPR050319">
    <property type="entry name" value="ABC_transp_ATP-bind"/>
</dbReference>
<dbReference type="InterPro" id="IPR003593">
    <property type="entry name" value="AAA+_ATPase"/>
</dbReference>
<evidence type="ECO:0000256" key="3">
    <source>
        <dbReference type="ARBA" id="ARBA00022741"/>
    </source>
</evidence>
<dbReference type="PANTHER" id="PTHR43776">
    <property type="entry name" value="TRANSPORT ATP-BINDING PROTEIN"/>
    <property type="match status" value="1"/>
</dbReference>
<dbReference type="GO" id="GO:0016887">
    <property type="term" value="F:ATP hydrolysis activity"/>
    <property type="evidence" value="ECO:0007669"/>
    <property type="project" value="InterPro"/>
</dbReference>
<keyword evidence="3" id="KW-0547">Nucleotide-binding</keyword>
<dbReference type="RefSeq" id="WP_017617561.1">
    <property type="nucleotide sequence ID" value="NZ_ANBG01000080.1"/>
</dbReference>
<proteinExistence type="inferred from homology"/>
<dbReference type="Pfam" id="PF08352">
    <property type="entry name" value="oligo_HPY"/>
    <property type="match status" value="2"/>
</dbReference>
<dbReference type="PANTHER" id="PTHR43776:SF7">
    <property type="entry name" value="D,D-DIPEPTIDE TRANSPORT ATP-BINDING PROTEIN DDPF-RELATED"/>
    <property type="match status" value="1"/>
</dbReference>
<dbReference type="AlphaFoldDB" id="A0A223S4L9"/>
<dbReference type="SMART" id="SM00382">
    <property type="entry name" value="AAA"/>
    <property type="match status" value="2"/>
</dbReference>
<dbReference type="PROSITE" id="PS50893">
    <property type="entry name" value="ABC_TRANSPORTER_2"/>
    <property type="match status" value="2"/>
</dbReference>
<feature type="domain" description="ABC transporter" evidence="6">
    <location>
        <begin position="297"/>
        <end position="534"/>
    </location>
</feature>
<dbReference type="GO" id="GO:0015833">
    <property type="term" value="P:peptide transport"/>
    <property type="evidence" value="ECO:0007669"/>
    <property type="project" value="InterPro"/>
</dbReference>
<evidence type="ECO:0000313" key="7">
    <source>
        <dbReference type="EMBL" id="ASU82979.1"/>
    </source>
</evidence>
<dbReference type="CDD" id="cd03257">
    <property type="entry name" value="ABC_NikE_OppD_transporters"/>
    <property type="match status" value="2"/>
</dbReference>
<dbReference type="EMBL" id="CP022753">
    <property type="protein sequence ID" value="ASU82979.1"/>
    <property type="molecule type" value="Genomic_DNA"/>
</dbReference>
<dbReference type="InterPro" id="IPR003439">
    <property type="entry name" value="ABC_transporter-like_ATP-bd"/>
</dbReference>
<dbReference type="GO" id="GO:0005524">
    <property type="term" value="F:ATP binding"/>
    <property type="evidence" value="ECO:0007669"/>
    <property type="project" value="UniProtKB-KW"/>
</dbReference>
<comment type="similarity">
    <text evidence="1">Belongs to the ABC transporter superfamily.</text>
</comment>
<dbReference type="InterPro" id="IPR013563">
    <property type="entry name" value="Oligopep_ABC_C"/>
</dbReference>
<sequence>MAAHTASTDATSQPGGSPSGADVALDVTGVTVIGRPSDVEIISDITLRVKRGEILGLVGESGSGKTTLGLALLAHCKRATEVVRGDITVSGTSLVGRTPAEIQQLRGRKVAYIPQSPASALNPALRLRTQLMEALHNWDDAATPALDRVREVLREVALPDDDAFLARYPHQLSGGQQQRVAIAMAFVGRPDLIVLDEPTTGLDVTTQSHVVETIRQMTREYGTAGVYISHDMAVVAELADDIAVMYRGDVVERGKAAEVFANPRHTYTQKLLSAVPRMKTDGHDAAASGERSDAPLLHVRNLQASYGKTVVLEGIDLDVYPGQCVALLGESGSGKTTLSRAIAGLHDQFTGDVTFDGDDLAPSSYRRTAEQRRRVQYIFQNPYEALNPRKRVRDLILAPVAHLQGKVADPDAVVAEALERAALPAAYGDRFPEQLSGGERQRVSIARAIATKPDMLVCDEITSALDVSVQAEIVKLLRGLQDDGLSLLFVTHDIALVSNIAQQVAVLNKGRIVEYGPVGEVVSDPQHEYTQALIADTPVFSDAAPDAAEEPAALA</sequence>
<evidence type="ECO:0000256" key="2">
    <source>
        <dbReference type="ARBA" id="ARBA00022448"/>
    </source>
</evidence>